<name>A0AAE1LK16_9NEOP</name>
<comment type="caution">
    <text evidence="8">The sequence shown here is derived from an EMBL/GenBank/DDBJ whole genome shotgun (WGS) entry which is preliminary data.</text>
</comment>
<keyword evidence="3" id="KW-0863">Zinc-finger</keyword>
<dbReference type="AlphaFoldDB" id="A0AAE1LK16"/>
<keyword evidence="5" id="KW-0539">Nucleus</keyword>
<proteinExistence type="predicted"/>
<keyword evidence="9" id="KW-1185">Reference proteome</keyword>
<dbReference type="Proteomes" id="UP001219518">
    <property type="component" value="Unassembled WGS sequence"/>
</dbReference>
<feature type="region of interest" description="Disordered" evidence="6">
    <location>
        <begin position="167"/>
        <end position="204"/>
    </location>
</feature>
<comment type="subcellular location">
    <subcellularLocation>
        <location evidence="1">Nucleus</location>
    </subcellularLocation>
</comment>
<evidence type="ECO:0000256" key="1">
    <source>
        <dbReference type="ARBA" id="ARBA00004123"/>
    </source>
</evidence>
<dbReference type="GO" id="GO:0008270">
    <property type="term" value="F:zinc ion binding"/>
    <property type="evidence" value="ECO:0007669"/>
    <property type="project" value="UniProtKB-KW"/>
</dbReference>
<dbReference type="GO" id="GO:0046983">
    <property type="term" value="F:protein dimerization activity"/>
    <property type="evidence" value="ECO:0007669"/>
    <property type="project" value="InterPro"/>
</dbReference>
<feature type="compositionally biased region" description="Acidic residues" evidence="6">
    <location>
        <begin position="436"/>
        <end position="446"/>
    </location>
</feature>
<dbReference type="EMBL" id="JAHWGI010001025">
    <property type="protein sequence ID" value="KAK3920947.1"/>
    <property type="molecule type" value="Genomic_DNA"/>
</dbReference>
<dbReference type="PANTHER" id="PTHR46481:SF10">
    <property type="entry name" value="ZINC FINGER BED DOMAIN-CONTAINING PROTEIN 39"/>
    <property type="match status" value="1"/>
</dbReference>
<keyword evidence="2" id="KW-0479">Metal-binding</keyword>
<protein>
    <submittedName>
        <fullName evidence="8">E3 SUMO-protein ligase ZBED1</fullName>
    </submittedName>
</protein>
<organism evidence="8 9">
    <name type="scientific">Frankliniella fusca</name>
    <dbReference type="NCBI Taxonomy" id="407009"/>
    <lineage>
        <taxon>Eukaryota</taxon>
        <taxon>Metazoa</taxon>
        <taxon>Ecdysozoa</taxon>
        <taxon>Arthropoda</taxon>
        <taxon>Hexapoda</taxon>
        <taxon>Insecta</taxon>
        <taxon>Pterygota</taxon>
        <taxon>Neoptera</taxon>
        <taxon>Paraneoptera</taxon>
        <taxon>Thysanoptera</taxon>
        <taxon>Terebrantia</taxon>
        <taxon>Thripoidea</taxon>
        <taxon>Thripidae</taxon>
        <taxon>Frankliniella</taxon>
    </lineage>
</organism>
<evidence type="ECO:0000256" key="5">
    <source>
        <dbReference type="ARBA" id="ARBA00023242"/>
    </source>
</evidence>
<keyword evidence="8" id="KW-0436">Ligase</keyword>
<dbReference type="GO" id="GO:0016874">
    <property type="term" value="F:ligase activity"/>
    <property type="evidence" value="ECO:0007669"/>
    <property type="project" value="UniProtKB-KW"/>
</dbReference>
<reference evidence="8" key="1">
    <citation type="submission" date="2021-07" db="EMBL/GenBank/DDBJ databases">
        <authorList>
            <person name="Catto M.A."/>
            <person name="Jacobson A."/>
            <person name="Kennedy G."/>
            <person name="Labadie P."/>
            <person name="Hunt B.G."/>
            <person name="Srinivasan R."/>
        </authorList>
    </citation>
    <scope>NUCLEOTIDE SEQUENCE</scope>
    <source>
        <strain evidence="8">PL_HMW_Pooled</strain>
        <tissue evidence="8">Head</tissue>
    </source>
</reference>
<dbReference type="SUPFAM" id="SSF53098">
    <property type="entry name" value="Ribonuclease H-like"/>
    <property type="match status" value="1"/>
</dbReference>
<dbReference type="InterPro" id="IPR012337">
    <property type="entry name" value="RNaseH-like_sf"/>
</dbReference>
<dbReference type="GO" id="GO:0005634">
    <property type="term" value="C:nucleus"/>
    <property type="evidence" value="ECO:0007669"/>
    <property type="project" value="UniProtKB-SubCell"/>
</dbReference>
<dbReference type="Pfam" id="PF05699">
    <property type="entry name" value="Dimer_Tnp_hAT"/>
    <property type="match status" value="1"/>
</dbReference>
<keyword evidence="4" id="KW-0862">Zinc</keyword>
<evidence type="ECO:0000256" key="3">
    <source>
        <dbReference type="ARBA" id="ARBA00022771"/>
    </source>
</evidence>
<accession>A0AAE1LK16</accession>
<evidence type="ECO:0000259" key="7">
    <source>
        <dbReference type="Pfam" id="PF05699"/>
    </source>
</evidence>
<feature type="domain" description="HAT C-terminal dimerisation" evidence="7">
    <location>
        <begin position="475"/>
        <end position="554"/>
    </location>
</feature>
<evidence type="ECO:0000313" key="9">
    <source>
        <dbReference type="Proteomes" id="UP001219518"/>
    </source>
</evidence>
<sequence>MALSTPERPGFRAFVNTVQPLYKIPSEPTTTKLLEEKYELLRGKVSKMMNAAEHISLTMDIWTHKYTVASYLGVTAHFTKGALTKSVELGTRLLEDRKDHGTLQKVMHQLLKVEWQLDYEKVRSVVTDGGGNIKLAAKNEFGEEKHISCISHRLNLIGQKAIGNQAFLPSEQPGQGPPTDLPDDEDDLDDGVVEEGAEQPAPGGALTLRGLIMKVKRTVRFFKQSEVAASRLKELQKVEQGKKDGQCLRLIQEVKTRWNSCYEMLQRYLLLAPLVVRVVLDLQRQRISRAKPPDIISPAEEEILKEVKDLLAPLHRATQEVSSEKLVTLSKCIPVINSLRTEIEKYSATTVISKQIKEILKALLRDAFDSIEMVPVYAAATLLDPRFKTFGFRQDLTTPRRVGNAVTFVGDLVKKKMRAAQVQAQAEQALGREENPAAEEPTEPDDFWSSLDMQVERQSSLHSGQDTAGGIPVQLRAYLDSPPVKRKDYPNPLIAWEPLKGELRHVYAVAQEYLSMLANSVPSERLFSHAGMISNQKRTRLAAKRLEMLVFLRSCDNDLWFE</sequence>
<dbReference type="InterPro" id="IPR008906">
    <property type="entry name" value="HATC_C_dom"/>
</dbReference>
<feature type="region of interest" description="Disordered" evidence="6">
    <location>
        <begin position="424"/>
        <end position="447"/>
    </location>
</feature>
<evidence type="ECO:0000256" key="6">
    <source>
        <dbReference type="SAM" id="MobiDB-lite"/>
    </source>
</evidence>
<evidence type="ECO:0000256" key="2">
    <source>
        <dbReference type="ARBA" id="ARBA00022723"/>
    </source>
</evidence>
<evidence type="ECO:0000313" key="8">
    <source>
        <dbReference type="EMBL" id="KAK3920947.1"/>
    </source>
</evidence>
<gene>
    <name evidence="8" type="ORF">KUF71_001201</name>
</gene>
<reference evidence="8" key="2">
    <citation type="journal article" date="2023" name="BMC Genomics">
        <title>Pest status, molecular evolution, and epigenetic factors derived from the genome assembly of Frankliniella fusca, a thysanopteran phytovirus vector.</title>
        <authorList>
            <person name="Catto M.A."/>
            <person name="Labadie P.E."/>
            <person name="Jacobson A.L."/>
            <person name="Kennedy G.G."/>
            <person name="Srinivasan R."/>
            <person name="Hunt B.G."/>
        </authorList>
    </citation>
    <scope>NUCLEOTIDE SEQUENCE</scope>
    <source>
        <strain evidence="8">PL_HMW_Pooled</strain>
    </source>
</reference>
<dbReference type="InterPro" id="IPR052035">
    <property type="entry name" value="ZnF_BED_domain_contain"/>
</dbReference>
<feature type="compositionally biased region" description="Acidic residues" evidence="6">
    <location>
        <begin position="181"/>
        <end position="197"/>
    </location>
</feature>
<dbReference type="PANTHER" id="PTHR46481">
    <property type="entry name" value="ZINC FINGER BED DOMAIN-CONTAINING PROTEIN 4"/>
    <property type="match status" value="1"/>
</dbReference>
<evidence type="ECO:0000256" key="4">
    <source>
        <dbReference type="ARBA" id="ARBA00022833"/>
    </source>
</evidence>